<dbReference type="InterPro" id="IPR001138">
    <property type="entry name" value="Zn2Cys6_DnaBD"/>
</dbReference>
<dbReference type="InterPro" id="IPR036236">
    <property type="entry name" value="Znf_C2H2_sf"/>
</dbReference>
<feature type="domain" description="Zn(2)-C6 fungal-type" evidence="8">
    <location>
        <begin position="104"/>
        <end position="133"/>
    </location>
</feature>
<dbReference type="GO" id="GO:0006351">
    <property type="term" value="P:DNA-templated transcription"/>
    <property type="evidence" value="ECO:0007669"/>
    <property type="project" value="InterPro"/>
</dbReference>
<dbReference type="PANTHER" id="PTHR47660">
    <property type="entry name" value="TRANSCRIPTION FACTOR WITH C2H2 AND ZN(2)-CYS(6) DNA BINDING DOMAIN (EUROFUNG)-RELATED-RELATED"/>
    <property type="match status" value="1"/>
</dbReference>
<gene>
    <name evidence="10" type="ORF">D9613_006325</name>
</gene>
<dbReference type="InterPro" id="IPR036864">
    <property type="entry name" value="Zn2-C6_fun-type_DNA-bd_sf"/>
</dbReference>
<keyword evidence="11" id="KW-1185">Reference proteome</keyword>
<evidence type="ECO:0000259" key="8">
    <source>
        <dbReference type="PROSITE" id="PS50048"/>
    </source>
</evidence>
<feature type="region of interest" description="Disordered" evidence="7">
    <location>
        <begin position="1"/>
        <end position="39"/>
    </location>
</feature>
<protein>
    <submittedName>
        <fullName evidence="10">Uncharacterized protein</fullName>
    </submittedName>
</protein>
<evidence type="ECO:0000256" key="1">
    <source>
        <dbReference type="ARBA" id="ARBA00022723"/>
    </source>
</evidence>
<evidence type="ECO:0000256" key="7">
    <source>
        <dbReference type="SAM" id="MobiDB-lite"/>
    </source>
</evidence>
<dbReference type="CDD" id="cd00067">
    <property type="entry name" value="GAL4"/>
    <property type="match status" value="1"/>
</dbReference>
<keyword evidence="3" id="KW-0805">Transcription regulation</keyword>
<dbReference type="PROSITE" id="PS50157">
    <property type="entry name" value="ZINC_FINGER_C2H2_2"/>
    <property type="match status" value="1"/>
</dbReference>
<keyword evidence="2" id="KW-0862">Zinc</keyword>
<feature type="domain" description="C2H2-type" evidence="9">
    <location>
        <begin position="41"/>
        <end position="68"/>
    </location>
</feature>
<evidence type="ECO:0000313" key="10">
    <source>
        <dbReference type="EMBL" id="KAF4617206.1"/>
    </source>
</evidence>
<feature type="compositionally biased region" description="Low complexity" evidence="7">
    <location>
        <begin position="167"/>
        <end position="184"/>
    </location>
</feature>
<dbReference type="GO" id="GO:0003677">
    <property type="term" value="F:DNA binding"/>
    <property type="evidence" value="ECO:0007669"/>
    <property type="project" value="InterPro"/>
</dbReference>
<dbReference type="Pfam" id="PF04082">
    <property type="entry name" value="Fungal_trans"/>
    <property type="match status" value="1"/>
</dbReference>
<dbReference type="Gene3D" id="3.30.160.60">
    <property type="entry name" value="Classic Zinc Finger"/>
    <property type="match status" value="2"/>
</dbReference>
<evidence type="ECO:0000313" key="11">
    <source>
        <dbReference type="Proteomes" id="UP000521872"/>
    </source>
</evidence>
<dbReference type="SUPFAM" id="SSF57701">
    <property type="entry name" value="Zn2/Cys6 DNA-binding domain"/>
    <property type="match status" value="1"/>
</dbReference>
<dbReference type="SMART" id="SM00066">
    <property type="entry name" value="GAL4"/>
    <property type="match status" value="1"/>
</dbReference>
<comment type="caution">
    <text evidence="10">The sequence shown here is derived from an EMBL/GenBank/DDBJ whole genome shotgun (WGS) entry which is preliminary data.</text>
</comment>
<keyword evidence="6" id="KW-0863">Zinc-finger</keyword>
<organism evidence="10 11">
    <name type="scientific">Agrocybe pediades</name>
    <dbReference type="NCBI Taxonomy" id="84607"/>
    <lineage>
        <taxon>Eukaryota</taxon>
        <taxon>Fungi</taxon>
        <taxon>Dikarya</taxon>
        <taxon>Basidiomycota</taxon>
        <taxon>Agaricomycotina</taxon>
        <taxon>Agaricomycetes</taxon>
        <taxon>Agaricomycetidae</taxon>
        <taxon>Agaricales</taxon>
        <taxon>Agaricineae</taxon>
        <taxon>Strophariaceae</taxon>
        <taxon>Agrocybe</taxon>
    </lineage>
</organism>
<dbReference type="GO" id="GO:0008270">
    <property type="term" value="F:zinc ion binding"/>
    <property type="evidence" value="ECO:0007669"/>
    <property type="project" value="UniProtKB-KW"/>
</dbReference>
<dbReference type="Gene3D" id="4.10.240.10">
    <property type="entry name" value="Zn(2)-C6 fungal-type DNA-binding domain"/>
    <property type="match status" value="1"/>
</dbReference>
<dbReference type="CDD" id="cd12148">
    <property type="entry name" value="fungal_TF_MHR"/>
    <property type="match status" value="1"/>
</dbReference>
<accession>A0A8H4QU16</accession>
<dbReference type="EMBL" id="JAACJL010000030">
    <property type="protein sequence ID" value="KAF4617206.1"/>
    <property type="molecule type" value="Genomic_DNA"/>
</dbReference>
<dbReference type="PROSITE" id="PS00463">
    <property type="entry name" value="ZN2_CY6_FUNGAL_1"/>
    <property type="match status" value="1"/>
</dbReference>
<dbReference type="SUPFAM" id="SSF57667">
    <property type="entry name" value="beta-beta-alpha zinc fingers"/>
    <property type="match status" value="1"/>
</dbReference>
<dbReference type="Proteomes" id="UP000521872">
    <property type="component" value="Unassembled WGS sequence"/>
</dbReference>
<dbReference type="PANTHER" id="PTHR47660:SF2">
    <property type="entry name" value="TRANSCRIPTION FACTOR WITH C2H2 AND ZN(2)-CYS(6) DNA BINDING DOMAIN (EUROFUNG)"/>
    <property type="match status" value="1"/>
</dbReference>
<reference evidence="10 11" key="1">
    <citation type="submission" date="2019-12" db="EMBL/GenBank/DDBJ databases">
        <authorList>
            <person name="Floudas D."/>
            <person name="Bentzer J."/>
            <person name="Ahren D."/>
            <person name="Johansson T."/>
            <person name="Persson P."/>
            <person name="Tunlid A."/>
        </authorList>
    </citation>
    <scope>NUCLEOTIDE SEQUENCE [LARGE SCALE GENOMIC DNA]</scope>
    <source>
        <strain evidence="10 11">CBS 102.39</strain>
    </source>
</reference>
<dbReference type="InterPro" id="IPR013087">
    <property type="entry name" value="Znf_C2H2_type"/>
</dbReference>
<dbReference type="Pfam" id="PF00172">
    <property type="entry name" value="Zn_clus"/>
    <property type="match status" value="1"/>
</dbReference>
<dbReference type="InterPro" id="IPR007219">
    <property type="entry name" value="XnlR_reg_dom"/>
</dbReference>
<dbReference type="AlphaFoldDB" id="A0A8H4QU16"/>
<dbReference type="GO" id="GO:0000981">
    <property type="term" value="F:DNA-binding transcription factor activity, RNA polymerase II-specific"/>
    <property type="evidence" value="ECO:0007669"/>
    <property type="project" value="InterPro"/>
</dbReference>
<dbReference type="PROSITE" id="PS00028">
    <property type="entry name" value="ZINC_FINGER_C2H2_1"/>
    <property type="match status" value="1"/>
</dbReference>
<evidence type="ECO:0000259" key="9">
    <source>
        <dbReference type="PROSITE" id="PS50157"/>
    </source>
</evidence>
<evidence type="ECO:0000256" key="3">
    <source>
        <dbReference type="ARBA" id="ARBA00023015"/>
    </source>
</evidence>
<dbReference type="PROSITE" id="PS50048">
    <property type="entry name" value="ZN2_CY6_FUNGAL_2"/>
    <property type="match status" value="1"/>
</dbReference>
<keyword evidence="4" id="KW-0804">Transcription</keyword>
<keyword evidence="5" id="KW-0539">Nucleus</keyword>
<evidence type="ECO:0000256" key="2">
    <source>
        <dbReference type="ARBA" id="ARBA00022833"/>
    </source>
</evidence>
<evidence type="ECO:0000256" key="6">
    <source>
        <dbReference type="PROSITE-ProRule" id="PRU00042"/>
    </source>
</evidence>
<proteinExistence type="predicted"/>
<dbReference type="SMART" id="SM00355">
    <property type="entry name" value="ZnF_C2H2"/>
    <property type="match status" value="2"/>
</dbReference>
<sequence>MPHLSSPESSPPKSPIDLKQNGPSSRIRNHKGNMPSLPQTKQCGLCPAKFTRTTHLNRHLRSHTNERAHRCAVCSAEFTRSDLLTRHKRTCGDSNNVNRSRRKSCQACAESKVKCNLQQPCSKCTSRGKECVFINDPQVSRDKKFGKKASPRSSATRSENDFSESATSLDSLGPSSPSSTFSFGSQGPDTLSYLLPPNQPSLGSSFASGVSNVSDCSSPACSSRSSPRLELYDPHKFAHNSIHLNLEALEINPDLHGYFPNPVEPFVDHYSSCLPRIQTEANLSGWFETHRMASTYGNVDPSSYPQTLYPTINHDFVTGPANLNTSCSGKSPFSRQHVSTAHLAGQVPTAPYYPPSLTVNPTTEEFNHYLYLFFTAFSTQIPLFHRPTWKMEGTHPLLLKAMYACGALFAKTPKSLEFINETLTLSRDTIIAEFSIPTASLKDQMSLLVAVVLLQSIGLIQPRPEQWALSRSYHEILVMMIRKTGLIKLIGSWPAPDISSPQLLDSAWKDWARYETFKRALVFAYLQDCYNCVYFSSMPTFTSDEFEINLPSDDDLWKAANARDWYQVLSVPGSNPRLGTSRVLGTSMQQALYALKDQGPASLSRPLNPFSAFVLVHAILRDVFSTPSHSQLGFPPGGINSSPLSPMIPASDPLAVQYALHNWQQIWAMSSRGQFQDHRTPFVHDAMTFYWLARLAQGAKQIGSLQIRPLSSTEELEERYRMVRAWLNQIKANNSSNSSVHNDPQYTPSMTFTHSLSMFSS</sequence>
<keyword evidence="1" id="KW-0479">Metal-binding</keyword>
<name>A0A8H4QU16_9AGAR</name>
<evidence type="ECO:0000256" key="5">
    <source>
        <dbReference type="ARBA" id="ARBA00023242"/>
    </source>
</evidence>
<feature type="region of interest" description="Disordered" evidence="7">
    <location>
        <begin position="142"/>
        <end position="184"/>
    </location>
</feature>
<evidence type="ECO:0000256" key="4">
    <source>
        <dbReference type="ARBA" id="ARBA00023163"/>
    </source>
</evidence>